<organism evidence="3">
    <name type="scientific">uncultured Thermomicrobiales bacterium</name>
    <dbReference type="NCBI Taxonomy" id="1645740"/>
    <lineage>
        <taxon>Bacteria</taxon>
        <taxon>Pseudomonadati</taxon>
        <taxon>Thermomicrobiota</taxon>
        <taxon>Thermomicrobia</taxon>
        <taxon>Thermomicrobiales</taxon>
        <taxon>environmental samples</taxon>
    </lineage>
</organism>
<feature type="transmembrane region" description="Helical" evidence="2">
    <location>
        <begin position="182"/>
        <end position="207"/>
    </location>
</feature>
<sequence>MPGSHTEHAALAAYGDNLHVSIQRLDRSAKRAAALLQTVDRDVDDPVWRAALLVECRGWRDLLDAVPAEPPLAARELHVQALRWFGCVANAGVSLAAAITSRDPALIRATTARLGHCAELGHACAQTAAHLAERFDEADPNGPVSTGGSPGPIRARSVASPEQHPPPSEPSSWAQMGIADRLGVVFLGLCLVVSVGLTTLCVVGRLLGFM</sequence>
<keyword evidence="2" id="KW-1133">Transmembrane helix</keyword>
<evidence type="ECO:0000313" key="3">
    <source>
        <dbReference type="EMBL" id="CAA9574050.1"/>
    </source>
</evidence>
<accession>A0A6J4VEJ0</accession>
<keyword evidence="2" id="KW-0472">Membrane</keyword>
<protein>
    <submittedName>
        <fullName evidence="3">Uncharacterized protein</fullName>
    </submittedName>
</protein>
<gene>
    <name evidence="3" type="ORF">AVDCRST_MAG59-3803</name>
</gene>
<proteinExistence type="predicted"/>
<keyword evidence="2" id="KW-0812">Transmembrane</keyword>
<evidence type="ECO:0000256" key="2">
    <source>
        <dbReference type="SAM" id="Phobius"/>
    </source>
</evidence>
<name>A0A6J4VEJ0_9BACT</name>
<evidence type="ECO:0000256" key="1">
    <source>
        <dbReference type="SAM" id="MobiDB-lite"/>
    </source>
</evidence>
<dbReference type="AlphaFoldDB" id="A0A6J4VEJ0"/>
<reference evidence="3" key="1">
    <citation type="submission" date="2020-02" db="EMBL/GenBank/DDBJ databases">
        <authorList>
            <person name="Meier V. D."/>
        </authorList>
    </citation>
    <scope>NUCLEOTIDE SEQUENCE</scope>
    <source>
        <strain evidence="3">AVDCRST_MAG59</strain>
    </source>
</reference>
<feature type="region of interest" description="Disordered" evidence="1">
    <location>
        <begin position="136"/>
        <end position="173"/>
    </location>
</feature>
<dbReference type="EMBL" id="CADCWF010000278">
    <property type="protein sequence ID" value="CAA9574050.1"/>
    <property type="molecule type" value="Genomic_DNA"/>
</dbReference>